<feature type="transmembrane region" description="Helical" evidence="1">
    <location>
        <begin position="20"/>
        <end position="43"/>
    </location>
</feature>
<keyword evidence="1" id="KW-0472">Membrane</keyword>
<sequence>MSQAGARSSGIRTPGLPRPWALPLAMFVITALAFALTAAFAGVSGDVLTTNLASWQLSRGTPYLDQISYPPLANHPGREIWVVTLDNGREVIGRSPGAVLAGIPAYALFGGDTFSLVPGALTAAVLAALSVVLVTLTLQRFLPRRETALAAMAFAFATPVWSVAANGVWPHTLTVLGICGMAWASSSENRHRWWMVGLFGGVVLWGRLHAAVLVAVFGVLVAWRNRSIRELWQVGLPSAALLVLQACWTRWLYGSWNPASAYNTDPFSDFASTHRLDLANQLGFWIAPDRGFLVWTPVALLLLPVVVRSWATLPVWARALVWAGLAYTVLQGVLNRFSGGDTLYGYRLMLEFLACATPALALAAPQAGPVVRALLAPVLALQTIAITAGSVNNVLGLPHEKVWRDNSFLAAFGGQEWLLLFVVVIAGLMGWLGRRIWSDGPSSATPTGV</sequence>
<accession>A0A2P2CDT6</accession>
<reference evidence="2" key="1">
    <citation type="submission" date="2015-08" db="EMBL/GenBank/DDBJ databases">
        <authorList>
            <person name="Babu N.S."/>
            <person name="Beckwith C.J."/>
            <person name="Beseler K.G."/>
            <person name="Brison A."/>
            <person name="Carone J.V."/>
            <person name="Caskin T.P."/>
            <person name="Diamond M."/>
            <person name="Durham M.E."/>
            <person name="Foxe J.M."/>
            <person name="Go M."/>
            <person name="Henderson B.A."/>
            <person name="Jones I.B."/>
            <person name="McGettigan J.A."/>
            <person name="Micheletti S.J."/>
            <person name="Nasrallah M.E."/>
            <person name="Ortiz D."/>
            <person name="Piller C.R."/>
            <person name="Privatt S.R."/>
            <person name="Schneider S.L."/>
            <person name="Sharp S."/>
            <person name="Smith T.C."/>
            <person name="Stanton J.D."/>
            <person name="Ullery H.E."/>
            <person name="Wilson R.J."/>
            <person name="Serrano M.G."/>
            <person name="Buck G."/>
            <person name="Lee V."/>
            <person name="Wang Y."/>
            <person name="Carvalho R."/>
            <person name="Voegtly L."/>
            <person name="Shi R."/>
            <person name="Duckworth R."/>
            <person name="Johnson A."/>
            <person name="Loviza R."/>
            <person name="Walstead R."/>
            <person name="Shah Z."/>
            <person name="Kiflezghi M."/>
            <person name="Wade K."/>
            <person name="Ball S.L."/>
            <person name="Bradley K.W."/>
            <person name="Asai D.J."/>
            <person name="Bowman C.A."/>
            <person name="Russell D.A."/>
            <person name="Pope W.H."/>
            <person name="Jacobs-Sera D."/>
            <person name="Hendrix R.W."/>
            <person name="Hatfull G.F."/>
        </authorList>
    </citation>
    <scope>NUCLEOTIDE SEQUENCE</scope>
</reference>
<keyword evidence="1" id="KW-0812">Transmembrane</keyword>
<feature type="transmembrane region" description="Helical" evidence="1">
    <location>
        <begin position="193"/>
        <end position="222"/>
    </location>
</feature>
<proteinExistence type="predicted"/>
<feature type="transmembrane region" description="Helical" evidence="1">
    <location>
        <begin position="116"/>
        <end position="136"/>
    </location>
</feature>
<feature type="transmembrane region" description="Helical" evidence="1">
    <location>
        <begin position="292"/>
        <end position="313"/>
    </location>
</feature>
<organism evidence="2">
    <name type="scientific">metagenome</name>
    <dbReference type="NCBI Taxonomy" id="256318"/>
    <lineage>
        <taxon>unclassified sequences</taxon>
        <taxon>metagenomes</taxon>
    </lineage>
</organism>
<feature type="transmembrane region" description="Helical" evidence="1">
    <location>
        <begin position="370"/>
        <end position="388"/>
    </location>
</feature>
<protein>
    <submittedName>
        <fullName evidence="2">Uncharacterized protein</fullName>
    </submittedName>
</protein>
<keyword evidence="1" id="KW-1133">Transmembrane helix</keyword>
<feature type="transmembrane region" description="Helical" evidence="1">
    <location>
        <begin position="320"/>
        <end position="338"/>
    </location>
</feature>
<name>A0A2P2CDT6_9ZZZZ</name>
<feature type="transmembrane region" description="Helical" evidence="1">
    <location>
        <begin position="408"/>
        <end position="432"/>
    </location>
</feature>
<feature type="transmembrane region" description="Helical" evidence="1">
    <location>
        <begin position="344"/>
        <end position="363"/>
    </location>
</feature>
<dbReference type="EMBL" id="CZKB01000012">
    <property type="protein sequence ID" value="CUR60117.1"/>
    <property type="molecule type" value="Genomic_DNA"/>
</dbReference>
<dbReference type="AlphaFoldDB" id="A0A2P2CDT6"/>
<gene>
    <name evidence="2" type="ORF">NOCA120086</name>
</gene>
<feature type="transmembrane region" description="Helical" evidence="1">
    <location>
        <begin position="148"/>
        <end position="169"/>
    </location>
</feature>
<evidence type="ECO:0000256" key="1">
    <source>
        <dbReference type="SAM" id="Phobius"/>
    </source>
</evidence>
<evidence type="ECO:0000313" key="2">
    <source>
        <dbReference type="EMBL" id="CUR60117.1"/>
    </source>
</evidence>